<dbReference type="FunFam" id="2.60.40.10:FF:000090">
    <property type="entry name" value="Protein-glutamine gamma-glutamyltransferase 2"/>
    <property type="match status" value="1"/>
</dbReference>
<evidence type="ECO:0000256" key="20">
    <source>
        <dbReference type="PIRSR" id="PIRSR000459-2"/>
    </source>
</evidence>
<comment type="subcellular location">
    <subcellularLocation>
        <location evidence="1">Membrane</location>
        <topology evidence="1">Lipid-anchor</topology>
    </subcellularLocation>
</comment>
<dbReference type="Pfam" id="PF00927">
    <property type="entry name" value="Transglut_C"/>
    <property type="match status" value="1"/>
</dbReference>
<organism evidence="22 23">
    <name type="scientific">Neolamprologus brichardi</name>
    <name type="common">Fairy cichlid</name>
    <name type="synonym">Lamprologus brichardi</name>
    <dbReference type="NCBI Taxonomy" id="32507"/>
    <lineage>
        <taxon>Eukaryota</taxon>
        <taxon>Metazoa</taxon>
        <taxon>Chordata</taxon>
        <taxon>Craniata</taxon>
        <taxon>Vertebrata</taxon>
        <taxon>Euteleostomi</taxon>
        <taxon>Actinopterygii</taxon>
        <taxon>Neopterygii</taxon>
        <taxon>Teleostei</taxon>
        <taxon>Neoteleostei</taxon>
        <taxon>Acanthomorphata</taxon>
        <taxon>Ovalentaria</taxon>
        <taxon>Cichlomorphae</taxon>
        <taxon>Cichliformes</taxon>
        <taxon>Cichlidae</taxon>
        <taxon>African cichlids</taxon>
        <taxon>Pseudocrenilabrinae</taxon>
        <taxon>Lamprologini</taxon>
        <taxon>Neolamprologus</taxon>
    </lineage>
</organism>
<evidence type="ECO:0000256" key="3">
    <source>
        <dbReference type="ARBA" id="ARBA00022553"/>
    </source>
</evidence>
<dbReference type="PANTHER" id="PTHR11590:SF49">
    <property type="entry name" value="PROTEIN-GLUTAMINE GAMMA-GLUTAMYLTRANSFERASE K"/>
    <property type="match status" value="1"/>
</dbReference>
<evidence type="ECO:0000256" key="17">
    <source>
        <dbReference type="ARBA" id="ARBA00043229"/>
    </source>
</evidence>
<evidence type="ECO:0000256" key="16">
    <source>
        <dbReference type="ARBA" id="ARBA00041726"/>
    </source>
</evidence>
<keyword evidence="23" id="KW-1185">Reference proteome</keyword>
<dbReference type="InterPro" id="IPR014756">
    <property type="entry name" value="Ig_E-set"/>
</dbReference>
<keyword evidence="4" id="KW-0808">Transferase</keyword>
<evidence type="ECO:0000256" key="7">
    <source>
        <dbReference type="ARBA" id="ARBA00023136"/>
    </source>
</evidence>
<dbReference type="Pfam" id="PF00868">
    <property type="entry name" value="Transglut_N"/>
    <property type="match status" value="1"/>
</dbReference>
<dbReference type="SUPFAM" id="SSF81296">
    <property type="entry name" value="E set domains"/>
    <property type="match status" value="1"/>
</dbReference>
<evidence type="ECO:0000313" key="23">
    <source>
        <dbReference type="Proteomes" id="UP000261580"/>
    </source>
</evidence>
<feature type="active site" evidence="19">
    <location>
        <position position="276"/>
    </location>
</feature>
<feature type="active site" evidence="19">
    <location>
        <position position="335"/>
    </location>
</feature>
<evidence type="ECO:0000256" key="8">
    <source>
        <dbReference type="ARBA" id="ARBA00023139"/>
    </source>
</evidence>
<evidence type="ECO:0000256" key="4">
    <source>
        <dbReference type="ARBA" id="ARBA00022679"/>
    </source>
</evidence>
<keyword evidence="10" id="KW-0449">Lipoprotein</keyword>
<dbReference type="GeneTree" id="ENSGT01050000244939"/>
<keyword evidence="3" id="KW-0597">Phosphoprotein</keyword>
<dbReference type="PANTHER" id="PTHR11590">
    <property type="entry name" value="PROTEIN-GLUTAMINE GAMMA-GLUTAMYLTRANSFERASE"/>
    <property type="match status" value="1"/>
</dbReference>
<dbReference type="InterPro" id="IPR013783">
    <property type="entry name" value="Ig-like_fold"/>
</dbReference>
<keyword evidence="6 20" id="KW-0106">Calcium</keyword>
<keyword evidence="8" id="KW-0564">Palmitate</keyword>
<comment type="similarity">
    <text evidence="2">Belongs to the transglutaminase superfamily. Transglutaminase family.</text>
</comment>
<comment type="function">
    <text evidence="18">Catalyzes the cross-linking of proteins and the conjugation of polyamines to proteins. Responsible for cross-linking epidermal proteins during formation of the stratum corneum. Involved in cell proliferation.</text>
</comment>
<evidence type="ECO:0000256" key="14">
    <source>
        <dbReference type="ARBA" id="ARBA00040559"/>
    </source>
</evidence>
<feature type="binding site" evidence="20">
    <location>
        <position position="453"/>
    </location>
    <ligand>
        <name>Ca(2+)</name>
        <dbReference type="ChEBI" id="CHEBI:29108"/>
    </ligand>
</feature>
<feature type="domain" description="Transglutaminase-like" evidence="21">
    <location>
        <begin position="268"/>
        <end position="361"/>
    </location>
</feature>
<dbReference type="AlphaFoldDB" id="A0A3Q4GH39"/>
<dbReference type="InterPro" id="IPR023608">
    <property type="entry name" value="Transglutaminase_animal"/>
</dbReference>
<sequence>MISAKLKRCREHSIGSCVCGVNSHMVIVHESNSRGEETVLMARGFVKSIDLLKSKSGANRTEHHTHLYQSDNLIIRRGQSFEMWITLSRPFNPSSDELHLDLKTGPLAVVAKGTHVIIPLVAKLEGDRWEAAVVKQEVKKIKLLVNSPTTAVIGRYQLTVETNNQNGSASSTHDPANDIYILFNPWCQGKYGHLMVNLYFWNESMQMQRSPTFFGATDRFMPDNIFTDRPLRCRVLEGNWSGDYSNGTSPTVWSGSVEILEEYHKKNGTPVKYGQCWVFAGVVTTVLRCLGIPTRTVTNFSSAHDTDVSLTTDVYLDENLEPIEYLNVDSIWNFHVWNDCWMARKDLPPGNGGWQAVDATPQETSQGTYCCGPASLAAVRYGQVCEIFFFTGFWEASFVVGAVNSDKIYWQKNADGTFTQIYSEKKIVGISISTKAVGSNERSDITHLYKHPEGSNEERIAVETACSFGSKAKAYSSPTAQDVSLEVTLDGDGPKMGKDAELMIKLKNSSSQQRSVSLHSQVSVMYYTGVHKATAIFTILLSTEKILEWALEYKDYKDKLMDQAALMLTVSGRVKETQQILATQFSFRLRTPDLIIKVSHIVNQKMSVEISFTNPLPQVLKAVIFHVEGLGLMTARKINYGDIGSHASVSLTEQFIPTLSGTRKLLASLDCKQVRQVHGVSDITVEEKSNAPL</sequence>
<evidence type="ECO:0000256" key="13">
    <source>
        <dbReference type="ARBA" id="ARBA00038573"/>
    </source>
</evidence>
<evidence type="ECO:0000256" key="11">
    <source>
        <dbReference type="ARBA" id="ARBA00023315"/>
    </source>
</evidence>
<dbReference type="GO" id="GO:0046872">
    <property type="term" value="F:metal ion binding"/>
    <property type="evidence" value="ECO:0007669"/>
    <property type="project" value="UniProtKB-KW"/>
</dbReference>
<evidence type="ECO:0000256" key="9">
    <source>
        <dbReference type="ARBA" id="ARBA00023249"/>
    </source>
</evidence>
<evidence type="ECO:0000256" key="19">
    <source>
        <dbReference type="PIRSR" id="PIRSR000459-1"/>
    </source>
</evidence>
<dbReference type="PIRSF" id="PIRSF000459">
    <property type="entry name" value="TGM_EBP42"/>
    <property type="match status" value="1"/>
</dbReference>
<dbReference type="Ensembl" id="ENSNBRT00000002449.1">
    <property type="protein sequence ID" value="ENSNBRP00000002357.1"/>
    <property type="gene ID" value="ENSNBRG00000001823.1"/>
</dbReference>
<evidence type="ECO:0000313" key="22">
    <source>
        <dbReference type="Ensembl" id="ENSNBRP00000002357.1"/>
    </source>
</evidence>
<dbReference type="InterPro" id="IPR002931">
    <property type="entry name" value="Transglutaminase-like"/>
</dbReference>
<evidence type="ECO:0000256" key="12">
    <source>
        <dbReference type="ARBA" id="ARBA00024222"/>
    </source>
</evidence>
<dbReference type="EC" id="2.3.2.13" evidence="12"/>
<dbReference type="PROSITE" id="PS00547">
    <property type="entry name" value="TRANSGLUTAMINASES"/>
    <property type="match status" value="1"/>
</dbReference>
<dbReference type="Gene3D" id="2.60.40.10">
    <property type="entry name" value="Immunoglobulins"/>
    <property type="match status" value="3"/>
</dbReference>
<feature type="binding site" evidence="20">
    <location>
        <position position="406"/>
    </location>
    <ligand>
        <name>Ca(2+)</name>
        <dbReference type="ChEBI" id="CHEBI:29108"/>
    </ligand>
</feature>
<dbReference type="GO" id="GO:0016020">
    <property type="term" value="C:membrane"/>
    <property type="evidence" value="ECO:0007669"/>
    <property type="project" value="UniProtKB-SubCell"/>
</dbReference>
<dbReference type="Bgee" id="ENSNBRG00000001823">
    <property type="expression patterns" value="Expressed in zone of skin"/>
</dbReference>
<dbReference type="GO" id="GO:0003810">
    <property type="term" value="F:protein-glutamine gamma-glutamyltransferase activity"/>
    <property type="evidence" value="ECO:0007669"/>
    <property type="project" value="UniProtKB-EC"/>
</dbReference>
<dbReference type="InterPro" id="IPR036238">
    <property type="entry name" value="Transglutaminase_C_sf"/>
</dbReference>
<keyword evidence="5 20" id="KW-0479">Metal-binding</keyword>
<dbReference type="InterPro" id="IPR008958">
    <property type="entry name" value="Transglutaminase_C"/>
</dbReference>
<dbReference type="SUPFAM" id="SSF49309">
    <property type="entry name" value="Transglutaminase, two C-terminal domains"/>
    <property type="match status" value="2"/>
</dbReference>
<feature type="binding site" evidence="20">
    <location>
        <position position="404"/>
    </location>
    <ligand>
        <name>Ca(2+)</name>
        <dbReference type="ChEBI" id="CHEBI:29108"/>
    </ligand>
</feature>
<evidence type="ECO:0000259" key="21">
    <source>
        <dbReference type="SMART" id="SM00460"/>
    </source>
</evidence>
<dbReference type="GO" id="GO:0031424">
    <property type="term" value="P:keratinization"/>
    <property type="evidence" value="ECO:0007669"/>
    <property type="project" value="UniProtKB-KW"/>
</dbReference>
<dbReference type="Gene3D" id="3.90.260.10">
    <property type="entry name" value="Transglutaminase-like"/>
    <property type="match status" value="1"/>
</dbReference>
<dbReference type="FunFam" id="2.60.40.10:FF:000171">
    <property type="entry name" value="protein-glutamine gamma-glutamyltransferase 6"/>
    <property type="match status" value="1"/>
</dbReference>
<evidence type="ECO:0000256" key="10">
    <source>
        <dbReference type="ARBA" id="ARBA00023288"/>
    </source>
</evidence>
<keyword evidence="7" id="KW-0472">Membrane</keyword>
<protein>
    <recommendedName>
        <fullName evidence="14">Protein-glutamine gamma-glutamyltransferase K</fullName>
        <ecNumber evidence="12">2.3.2.13</ecNumber>
    </recommendedName>
    <alternativeName>
        <fullName evidence="17">Epidermal TGase</fullName>
    </alternativeName>
    <alternativeName>
        <fullName evidence="16">Transglutaminase K</fullName>
    </alternativeName>
    <alternativeName>
        <fullName evidence="15">Transglutaminase-1</fullName>
    </alternativeName>
</protein>
<accession>A0A3Q4GH39</accession>
<name>A0A3Q4GH39_NEOBR</name>
<dbReference type="InterPro" id="IPR038765">
    <property type="entry name" value="Papain-like_cys_pep_sf"/>
</dbReference>
<proteinExistence type="inferred from homology"/>
<keyword evidence="9" id="KW-0417">Keratinization</keyword>
<dbReference type="InterPro" id="IPR036985">
    <property type="entry name" value="Transglutaminase-like_sf"/>
</dbReference>
<reference evidence="22" key="2">
    <citation type="submission" date="2025-09" db="UniProtKB">
        <authorList>
            <consortium name="Ensembl"/>
        </authorList>
    </citation>
    <scope>IDENTIFICATION</scope>
</reference>
<dbReference type="FunFam" id="2.60.40.10:FF:001143">
    <property type="entry name" value="Protein-glutamine gamma-glutamyltransferase K"/>
    <property type="match status" value="1"/>
</dbReference>
<dbReference type="FunFam" id="3.90.260.10:FF:000002">
    <property type="entry name" value="Erythrocyte membrane protein band 4.2"/>
    <property type="match status" value="1"/>
</dbReference>
<dbReference type="Pfam" id="PF01841">
    <property type="entry name" value="Transglut_core"/>
    <property type="match status" value="1"/>
</dbReference>
<dbReference type="SMART" id="SM00460">
    <property type="entry name" value="TGc"/>
    <property type="match status" value="1"/>
</dbReference>
<evidence type="ECO:0000256" key="5">
    <source>
        <dbReference type="ARBA" id="ARBA00022723"/>
    </source>
</evidence>
<dbReference type="Proteomes" id="UP000261580">
    <property type="component" value="Unassembled WGS sequence"/>
</dbReference>
<feature type="active site" evidence="19">
    <location>
        <position position="358"/>
    </location>
</feature>
<dbReference type="InterPro" id="IPR050779">
    <property type="entry name" value="Transglutaminase"/>
</dbReference>
<dbReference type="InterPro" id="IPR013808">
    <property type="entry name" value="Transglutaminase_AS"/>
</dbReference>
<feature type="binding site" evidence="20">
    <location>
        <position position="458"/>
    </location>
    <ligand>
        <name>Ca(2+)</name>
        <dbReference type="ChEBI" id="CHEBI:29108"/>
    </ligand>
</feature>
<keyword evidence="11" id="KW-0012">Acyltransferase</keyword>
<evidence type="ECO:0000256" key="1">
    <source>
        <dbReference type="ARBA" id="ARBA00004635"/>
    </source>
</evidence>
<reference evidence="22" key="1">
    <citation type="submission" date="2025-08" db="UniProtKB">
        <authorList>
            <consortium name="Ensembl"/>
        </authorList>
    </citation>
    <scope>IDENTIFICATION</scope>
</reference>
<comment type="cofactor">
    <cofactor evidence="20">
        <name>Ca(2+)</name>
        <dbReference type="ChEBI" id="CHEBI:29108"/>
    </cofactor>
    <text evidence="20">Binds 1 Ca(2+) ion per subunit.</text>
</comment>
<dbReference type="SUPFAM" id="SSF54001">
    <property type="entry name" value="Cysteine proteinases"/>
    <property type="match status" value="1"/>
</dbReference>
<dbReference type="GO" id="GO:0007399">
    <property type="term" value="P:nervous system development"/>
    <property type="evidence" value="ECO:0007669"/>
    <property type="project" value="UniProtKB-ARBA"/>
</dbReference>
<comment type="subunit">
    <text evidence="13">Interacts with PLAAT4.</text>
</comment>
<evidence type="ECO:0000256" key="18">
    <source>
        <dbReference type="ARBA" id="ARBA00045815"/>
    </source>
</evidence>
<evidence type="ECO:0000256" key="6">
    <source>
        <dbReference type="ARBA" id="ARBA00022837"/>
    </source>
</evidence>
<dbReference type="InterPro" id="IPR001102">
    <property type="entry name" value="Transglutaminase_N"/>
</dbReference>
<evidence type="ECO:0000256" key="2">
    <source>
        <dbReference type="ARBA" id="ARBA00005968"/>
    </source>
</evidence>
<evidence type="ECO:0000256" key="15">
    <source>
        <dbReference type="ARBA" id="ARBA00041651"/>
    </source>
</evidence>